<dbReference type="Proteomes" id="UP000033774">
    <property type="component" value="Unassembled WGS sequence"/>
</dbReference>
<dbReference type="SUPFAM" id="SSF56042">
    <property type="entry name" value="PurM C-terminal domain-like"/>
    <property type="match status" value="1"/>
</dbReference>
<dbReference type="OrthoDB" id="9802811at2"/>
<protein>
    <recommendedName>
        <fullName evidence="2">Thiamine-monophosphate kinase</fullName>
        <shortName evidence="2">TMP kinase</shortName>
        <shortName evidence="2">Thiamine-phosphate kinase</shortName>
        <ecNumber evidence="2">2.7.4.16</ecNumber>
    </recommendedName>
</protein>
<keyword evidence="2" id="KW-0547">Nucleotide-binding</keyword>
<feature type="binding site" evidence="2">
    <location>
        <begin position="123"/>
        <end position="124"/>
    </location>
    <ligand>
        <name>ATP</name>
        <dbReference type="ChEBI" id="CHEBI:30616"/>
    </ligand>
</feature>
<comment type="function">
    <text evidence="2">Catalyzes the ATP-dependent phosphorylation of thiamine-monophosphate (TMP) to form thiamine-pyrophosphate (TPP), the active form of vitamin B1.</text>
</comment>
<dbReference type="Gene3D" id="3.30.1330.10">
    <property type="entry name" value="PurM-like, N-terminal domain"/>
    <property type="match status" value="1"/>
</dbReference>
<feature type="binding site" evidence="2">
    <location>
        <position position="76"/>
    </location>
    <ligand>
        <name>Mg(2+)</name>
        <dbReference type="ChEBI" id="CHEBI:18420"/>
        <label>4</label>
    </ligand>
</feature>
<dbReference type="NCBIfam" id="TIGR01379">
    <property type="entry name" value="thiL"/>
    <property type="match status" value="1"/>
</dbReference>
<comment type="caution">
    <text evidence="2">Lacks conserved residue(s) required for the propagation of feature annotation.</text>
</comment>
<dbReference type="AlphaFoldDB" id="A0A0F3IXU6"/>
<evidence type="ECO:0000313" key="5">
    <source>
        <dbReference type="EMBL" id="KJV10419.1"/>
    </source>
</evidence>
<feature type="binding site" evidence="2">
    <location>
        <position position="223"/>
    </location>
    <ligand>
        <name>Mg(2+)</name>
        <dbReference type="ChEBI" id="CHEBI:18420"/>
        <label>5</label>
    </ligand>
</feature>
<dbReference type="GO" id="GO:0009030">
    <property type="term" value="F:thiamine-phosphate kinase activity"/>
    <property type="evidence" value="ECO:0007669"/>
    <property type="project" value="UniProtKB-UniRule"/>
</dbReference>
<keyword evidence="2" id="KW-0479">Metal-binding</keyword>
<dbReference type="PIRSF" id="PIRSF005303">
    <property type="entry name" value="Thiam_monoph_kin"/>
    <property type="match status" value="1"/>
</dbReference>
<comment type="pathway">
    <text evidence="2">Cofactor biosynthesis; thiamine diphosphate biosynthesis; thiamine diphosphate from thiamine phosphate: step 1/1.</text>
</comment>
<dbReference type="PANTHER" id="PTHR30270:SF0">
    <property type="entry name" value="THIAMINE-MONOPHOSPHATE KINASE"/>
    <property type="match status" value="1"/>
</dbReference>
<dbReference type="Gene3D" id="3.90.650.10">
    <property type="entry name" value="PurM-like C-terminal domain"/>
    <property type="match status" value="1"/>
</dbReference>
<feature type="binding site" evidence="2">
    <location>
        <position position="31"/>
    </location>
    <ligand>
        <name>Mg(2+)</name>
        <dbReference type="ChEBI" id="CHEBI:18420"/>
        <label>4</label>
    </ligand>
</feature>
<feature type="binding site" evidence="2">
    <location>
        <position position="270"/>
    </location>
    <ligand>
        <name>substrate</name>
    </ligand>
</feature>
<dbReference type="Pfam" id="PF02769">
    <property type="entry name" value="AIRS_C"/>
    <property type="match status" value="1"/>
</dbReference>
<name>A0A0F3IXU6_9PROT</name>
<dbReference type="GO" id="GO:0005524">
    <property type="term" value="F:ATP binding"/>
    <property type="evidence" value="ECO:0007669"/>
    <property type="project" value="UniProtKB-UniRule"/>
</dbReference>
<gene>
    <name evidence="2" type="primary">thiL</name>
    <name evidence="5" type="ORF">VZ95_05005</name>
</gene>
<feature type="binding site" evidence="2">
    <location>
        <position position="124"/>
    </location>
    <ligand>
        <name>Mg(2+)</name>
        <dbReference type="ChEBI" id="CHEBI:18420"/>
        <label>1</label>
    </ligand>
</feature>
<evidence type="ECO:0000313" key="6">
    <source>
        <dbReference type="Proteomes" id="UP000033774"/>
    </source>
</evidence>
<keyword evidence="2" id="KW-0067">ATP-binding</keyword>
<feature type="binding site" evidence="2">
    <location>
        <position position="47"/>
    </location>
    <ligand>
        <name>Mg(2+)</name>
        <dbReference type="ChEBI" id="CHEBI:18420"/>
        <label>1</label>
    </ligand>
</feature>
<comment type="caution">
    <text evidence="5">The sequence shown here is derived from an EMBL/GenBank/DDBJ whole genome shotgun (WGS) entry which is preliminary data.</text>
</comment>
<comment type="similarity">
    <text evidence="2">Belongs to the thiamine-monophosphate kinase family.</text>
</comment>
<evidence type="ECO:0000259" key="4">
    <source>
        <dbReference type="Pfam" id="PF02769"/>
    </source>
</evidence>
<keyword evidence="2" id="KW-0808">Transferase</keyword>
<feature type="binding site" evidence="2">
    <location>
        <position position="48"/>
    </location>
    <ligand>
        <name>Mg(2+)</name>
        <dbReference type="ChEBI" id="CHEBI:18420"/>
        <label>2</label>
    </ligand>
</feature>
<keyword evidence="6" id="KW-1185">Reference proteome</keyword>
<accession>A0A0F3IXU6</accession>
<feature type="binding site" evidence="2">
    <location>
        <position position="76"/>
    </location>
    <ligand>
        <name>Mg(2+)</name>
        <dbReference type="ChEBI" id="CHEBI:18420"/>
        <label>3</label>
    </ligand>
</feature>
<feature type="binding site" evidence="2">
    <location>
        <position position="76"/>
    </location>
    <ligand>
        <name>Mg(2+)</name>
        <dbReference type="ChEBI" id="CHEBI:18420"/>
        <label>2</label>
    </ligand>
</feature>
<keyword evidence="2" id="KW-0418">Kinase</keyword>
<dbReference type="InterPro" id="IPR036921">
    <property type="entry name" value="PurM-like_N_sf"/>
</dbReference>
<feature type="binding site" evidence="2">
    <location>
        <position position="55"/>
    </location>
    <ligand>
        <name>substrate</name>
    </ligand>
</feature>
<evidence type="ECO:0000256" key="2">
    <source>
        <dbReference type="HAMAP-Rule" id="MF_02128"/>
    </source>
</evidence>
<dbReference type="EC" id="2.7.4.16" evidence="2"/>
<proteinExistence type="inferred from homology"/>
<dbReference type="RefSeq" id="WP_045774892.1">
    <property type="nucleotide sequence ID" value="NZ_LAJY01000097.1"/>
</dbReference>
<comment type="catalytic activity">
    <reaction evidence="2">
        <text>thiamine phosphate + ATP = thiamine diphosphate + ADP</text>
        <dbReference type="Rhea" id="RHEA:15913"/>
        <dbReference type="ChEBI" id="CHEBI:30616"/>
        <dbReference type="ChEBI" id="CHEBI:37575"/>
        <dbReference type="ChEBI" id="CHEBI:58937"/>
        <dbReference type="ChEBI" id="CHEBI:456216"/>
        <dbReference type="EC" id="2.7.4.16"/>
    </reaction>
</comment>
<sequence length="329" mass="33372">MSGGEGEFDRIARYFAPLAAGFPGALGLTDDAALLDPGPGRQLVVSTDAQIEGVHFLPAADPALVAAKILRSSVSDLAAMGADPLAYTLATFWTAAIESAWLARFSQGLAVEQAALGIALAGGDTVKTPGPLSFSVTVFGTVPTGAALRRNGAQVGDLVAVTGTIGDALLGLRLLREPDLAADWGVSDTEAAFLAARYWRPSPRLAPMAALRGVASAALDISDGLIADLGHITATSGVGIALDAAAIPLSPAAQKAVRRLALADLLTGGDDYEIALTISPKKAAILDEAARASGVPITIVGRCVAGSGVRVYDGAGQVLPLGQTGFRHF</sequence>
<dbReference type="InterPro" id="IPR016188">
    <property type="entry name" value="PurM-like_N"/>
</dbReference>
<feature type="binding site" evidence="2">
    <location>
        <position position="150"/>
    </location>
    <ligand>
        <name>ATP</name>
        <dbReference type="ChEBI" id="CHEBI:30616"/>
    </ligand>
</feature>
<dbReference type="EMBL" id="LAJY01000097">
    <property type="protein sequence ID" value="KJV10419.1"/>
    <property type="molecule type" value="Genomic_DNA"/>
</dbReference>
<feature type="binding site" evidence="2">
    <location>
        <position position="48"/>
    </location>
    <ligand>
        <name>Mg(2+)</name>
        <dbReference type="ChEBI" id="CHEBI:18420"/>
        <label>1</label>
    </ligand>
</feature>
<reference evidence="5 6" key="1">
    <citation type="submission" date="2015-03" db="EMBL/GenBank/DDBJ databases">
        <title>Draft genome sequence of Elstera litoralis.</title>
        <authorList>
            <person name="Rahalkar M.C."/>
            <person name="Dhakephalkar P.K."/>
            <person name="Pore S.D."/>
            <person name="Arora P."/>
            <person name="Kapse N.G."/>
            <person name="Pandit P.S."/>
        </authorList>
    </citation>
    <scope>NUCLEOTIDE SEQUENCE [LARGE SCALE GENOMIC DNA]</scope>
    <source>
        <strain evidence="5 6">Dia-1</strain>
    </source>
</reference>
<dbReference type="GO" id="GO:0009229">
    <property type="term" value="P:thiamine diphosphate biosynthetic process"/>
    <property type="evidence" value="ECO:0007669"/>
    <property type="project" value="UniProtKB-UniRule"/>
</dbReference>
<dbReference type="InterPro" id="IPR010918">
    <property type="entry name" value="PurM-like_C_dom"/>
</dbReference>
<feature type="binding site" evidence="2">
    <location>
        <position position="222"/>
    </location>
    <ligand>
        <name>ATP</name>
        <dbReference type="ChEBI" id="CHEBI:30616"/>
    </ligand>
</feature>
<feature type="binding site" evidence="2">
    <location>
        <position position="46"/>
    </location>
    <ligand>
        <name>Mg(2+)</name>
        <dbReference type="ChEBI" id="CHEBI:18420"/>
        <label>4</label>
    </ligand>
</feature>
<dbReference type="SUPFAM" id="SSF55326">
    <property type="entry name" value="PurM N-terminal domain-like"/>
    <property type="match status" value="1"/>
</dbReference>
<dbReference type="CDD" id="cd02194">
    <property type="entry name" value="ThiL"/>
    <property type="match status" value="1"/>
</dbReference>
<evidence type="ECO:0000256" key="1">
    <source>
        <dbReference type="ARBA" id="ARBA00022977"/>
    </source>
</evidence>
<organism evidence="5 6">
    <name type="scientific">Elstera litoralis</name>
    <dbReference type="NCBI Taxonomy" id="552518"/>
    <lineage>
        <taxon>Bacteria</taxon>
        <taxon>Pseudomonadati</taxon>
        <taxon>Pseudomonadota</taxon>
        <taxon>Alphaproteobacteria</taxon>
        <taxon>Rhodospirillales</taxon>
        <taxon>Rhodospirillaceae</taxon>
        <taxon>Elstera</taxon>
    </lineage>
</organism>
<keyword evidence="2" id="KW-0460">Magnesium</keyword>
<keyword evidence="1 2" id="KW-0784">Thiamine biosynthesis</keyword>
<dbReference type="UniPathway" id="UPA00060">
    <property type="reaction ID" value="UER00142"/>
</dbReference>
<dbReference type="PANTHER" id="PTHR30270">
    <property type="entry name" value="THIAMINE-MONOPHOSPHATE KINASE"/>
    <property type="match status" value="1"/>
</dbReference>
<feature type="binding site" evidence="2">
    <location>
        <position position="326"/>
    </location>
    <ligand>
        <name>substrate</name>
    </ligand>
</feature>
<evidence type="ECO:0000259" key="3">
    <source>
        <dbReference type="Pfam" id="PF00586"/>
    </source>
</evidence>
<comment type="miscellaneous">
    <text evidence="2">Reaction mechanism of ThiL seems to utilize a direct, inline transfer of the gamma-phosphate of ATP to TMP rather than a phosphorylated enzyme intermediate.</text>
</comment>
<dbReference type="PATRIC" id="fig|552518.3.peg.4937"/>
<dbReference type="HAMAP" id="MF_02128">
    <property type="entry name" value="TMP_kinase"/>
    <property type="match status" value="1"/>
</dbReference>
<feature type="binding site" evidence="2">
    <location>
        <position position="220"/>
    </location>
    <ligand>
        <name>Mg(2+)</name>
        <dbReference type="ChEBI" id="CHEBI:18420"/>
        <label>3</label>
    </ligand>
</feature>
<feature type="domain" description="PurM-like N-terminal" evidence="3">
    <location>
        <begin position="30"/>
        <end position="142"/>
    </location>
</feature>
<dbReference type="InterPro" id="IPR036676">
    <property type="entry name" value="PurM-like_C_sf"/>
</dbReference>
<feature type="domain" description="PurM-like C-terminal" evidence="4">
    <location>
        <begin position="154"/>
        <end position="312"/>
    </location>
</feature>
<dbReference type="Pfam" id="PF00586">
    <property type="entry name" value="AIRS"/>
    <property type="match status" value="1"/>
</dbReference>
<feature type="binding site" evidence="2">
    <location>
        <position position="31"/>
    </location>
    <ligand>
        <name>Mg(2+)</name>
        <dbReference type="ChEBI" id="CHEBI:18420"/>
        <label>3</label>
    </ligand>
</feature>
<dbReference type="GO" id="GO:0009228">
    <property type="term" value="P:thiamine biosynthetic process"/>
    <property type="evidence" value="ECO:0007669"/>
    <property type="project" value="UniProtKB-KW"/>
</dbReference>
<dbReference type="InterPro" id="IPR006283">
    <property type="entry name" value="ThiL-like"/>
</dbReference>
<dbReference type="GO" id="GO:0000287">
    <property type="term" value="F:magnesium ion binding"/>
    <property type="evidence" value="ECO:0007669"/>
    <property type="project" value="UniProtKB-UniRule"/>
</dbReference>